<evidence type="ECO:0000256" key="12">
    <source>
        <dbReference type="SAM" id="MobiDB-lite"/>
    </source>
</evidence>
<dbReference type="PANTHER" id="PTHR34135:SF2">
    <property type="entry name" value="LYSOZYME"/>
    <property type="match status" value="1"/>
</dbReference>
<gene>
    <name evidence="13" type="ORF">BKD30_04050</name>
</gene>
<dbReference type="PROSITE" id="PS51904">
    <property type="entry name" value="GLYCOSYL_HYDROL_F25_2"/>
    <property type="match status" value="1"/>
</dbReference>
<keyword evidence="6" id="KW-0929">Antimicrobial</keyword>
<dbReference type="SUPFAM" id="SSF69318">
    <property type="entry name" value="Integrin alpha N-terminal domain"/>
    <property type="match status" value="1"/>
</dbReference>
<evidence type="ECO:0000256" key="2">
    <source>
        <dbReference type="ARBA" id="ARBA00004613"/>
    </source>
</evidence>
<organism evidence="13 14">
    <name type="scientific">Tersicoccus phoenicis</name>
    <dbReference type="NCBI Taxonomy" id="554083"/>
    <lineage>
        <taxon>Bacteria</taxon>
        <taxon>Bacillati</taxon>
        <taxon>Actinomycetota</taxon>
        <taxon>Actinomycetes</taxon>
        <taxon>Micrococcales</taxon>
        <taxon>Micrococcaceae</taxon>
        <taxon>Tersicoccus</taxon>
    </lineage>
</organism>
<dbReference type="InterPro" id="IPR028994">
    <property type="entry name" value="Integrin_alpha_N"/>
</dbReference>
<dbReference type="SMART" id="SM00641">
    <property type="entry name" value="Glyco_25"/>
    <property type="match status" value="1"/>
</dbReference>
<evidence type="ECO:0000256" key="11">
    <source>
        <dbReference type="ARBA" id="ARBA00055588"/>
    </source>
</evidence>
<evidence type="ECO:0000256" key="7">
    <source>
        <dbReference type="ARBA" id="ARBA00022638"/>
    </source>
</evidence>
<dbReference type="PANTHER" id="PTHR34135">
    <property type="entry name" value="LYSOZYME"/>
    <property type="match status" value="1"/>
</dbReference>
<feature type="region of interest" description="Disordered" evidence="12">
    <location>
        <begin position="1"/>
        <end position="25"/>
    </location>
</feature>
<dbReference type="FunFam" id="3.20.20.80:FF:000060">
    <property type="entry name" value="Lysozyme M1"/>
    <property type="match status" value="1"/>
</dbReference>
<dbReference type="InterPro" id="IPR018077">
    <property type="entry name" value="Glyco_hydro_fam25_subgr"/>
</dbReference>
<dbReference type="STRING" id="554083.BKD30_04050"/>
<name>A0A1R1LHQ0_9MICC</name>
<dbReference type="GO" id="GO:0016998">
    <property type="term" value="P:cell wall macromolecule catabolic process"/>
    <property type="evidence" value="ECO:0007669"/>
    <property type="project" value="InterPro"/>
</dbReference>
<evidence type="ECO:0000256" key="1">
    <source>
        <dbReference type="ARBA" id="ARBA00000632"/>
    </source>
</evidence>
<keyword evidence="5" id="KW-0964">Secreted</keyword>
<feature type="region of interest" description="Disordered" evidence="12">
    <location>
        <begin position="135"/>
        <end position="160"/>
    </location>
</feature>
<dbReference type="EMBL" id="MRDE01000017">
    <property type="protein sequence ID" value="OMH27068.1"/>
    <property type="molecule type" value="Genomic_DNA"/>
</dbReference>
<dbReference type="CDD" id="cd06412">
    <property type="entry name" value="GH25_CH-type"/>
    <property type="match status" value="1"/>
</dbReference>
<dbReference type="Proteomes" id="UP000187085">
    <property type="component" value="Unassembled WGS sequence"/>
</dbReference>
<keyword evidence="14" id="KW-1185">Reference proteome</keyword>
<dbReference type="RefSeq" id="WP_076702383.1">
    <property type="nucleotide sequence ID" value="NZ_MRDE01000017.1"/>
</dbReference>
<dbReference type="GO" id="GO:0005576">
    <property type="term" value="C:extracellular region"/>
    <property type="evidence" value="ECO:0007669"/>
    <property type="project" value="UniProtKB-SubCell"/>
</dbReference>
<keyword evidence="10" id="KW-0326">Glycosidase</keyword>
<comment type="function">
    <text evidence="11">This enzyme has both lysozyme (acetylmuramidase) and diacetylmuramidase activities.</text>
</comment>
<feature type="region of interest" description="Disordered" evidence="12">
    <location>
        <begin position="80"/>
        <end position="109"/>
    </location>
</feature>
<evidence type="ECO:0000256" key="6">
    <source>
        <dbReference type="ARBA" id="ARBA00022529"/>
    </source>
</evidence>
<comment type="similarity">
    <text evidence="3">Belongs to the glycosyl hydrolase 25 family.</text>
</comment>
<comment type="caution">
    <text evidence="13">The sequence shown here is derived from an EMBL/GenBank/DDBJ whole genome shotgun (WGS) entry which is preliminary data.</text>
</comment>
<evidence type="ECO:0000256" key="8">
    <source>
        <dbReference type="ARBA" id="ARBA00022801"/>
    </source>
</evidence>
<evidence type="ECO:0000256" key="9">
    <source>
        <dbReference type="ARBA" id="ARBA00023157"/>
    </source>
</evidence>
<reference evidence="13 14" key="1">
    <citation type="submission" date="2016-12" db="EMBL/GenBank/DDBJ databases">
        <title>Draft genome of Tersicoccus phoenicis 1P05MA.</title>
        <authorList>
            <person name="Nakajima Y."/>
            <person name="Yoshizawa S."/>
            <person name="Nakamura K."/>
            <person name="Ogura Y."/>
            <person name="Hayashi T."/>
            <person name="Kogure K."/>
        </authorList>
    </citation>
    <scope>NUCLEOTIDE SEQUENCE [LARGE SCALE GENOMIC DNA]</scope>
    <source>
        <strain evidence="13 14">1p05MA</strain>
    </source>
</reference>
<dbReference type="InterPro" id="IPR017853">
    <property type="entry name" value="GH"/>
</dbReference>
<keyword evidence="8" id="KW-0378">Hydrolase</keyword>
<comment type="catalytic activity">
    <reaction evidence="1">
        <text>Hydrolysis of (1-&gt;4)-beta-linkages between N-acetylmuramic acid and N-acetyl-D-glucosamine residues in a peptidoglycan and between N-acetyl-D-glucosamine residues in chitodextrins.</text>
        <dbReference type="EC" id="3.2.1.17"/>
    </reaction>
</comment>
<feature type="compositionally biased region" description="Basic and acidic residues" evidence="12">
    <location>
        <begin position="1"/>
        <end position="21"/>
    </location>
</feature>
<dbReference type="SUPFAM" id="SSF51445">
    <property type="entry name" value="(Trans)glycosidases"/>
    <property type="match status" value="1"/>
</dbReference>
<keyword evidence="7" id="KW-0081">Bacteriolytic enzyme</keyword>
<evidence type="ECO:0000256" key="3">
    <source>
        <dbReference type="ARBA" id="ARBA00010646"/>
    </source>
</evidence>
<dbReference type="GO" id="GO:0031640">
    <property type="term" value="P:killing of cells of another organism"/>
    <property type="evidence" value="ECO:0007669"/>
    <property type="project" value="UniProtKB-KW"/>
</dbReference>
<comment type="subcellular location">
    <subcellularLocation>
        <location evidence="2">Secreted</location>
    </subcellularLocation>
</comment>
<dbReference type="GO" id="GO:0016052">
    <property type="term" value="P:carbohydrate catabolic process"/>
    <property type="evidence" value="ECO:0007669"/>
    <property type="project" value="TreeGrafter"/>
</dbReference>
<accession>A0A1R1LHQ0</accession>
<dbReference type="Gene3D" id="3.20.20.80">
    <property type="entry name" value="Glycosidases"/>
    <property type="match status" value="1"/>
</dbReference>
<dbReference type="GO" id="GO:0042742">
    <property type="term" value="P:defense response to bacterium"/>
    <property type="evidence" value="ECO:0007669"/>
    <property type="project" value="UniProtKB-KW"/>
</dbReference>
<keyword evidence="9" id="KW-1015">Disulfide bond</keyword>
<proteinExistence type="inferred from homology"/>
<protein>
    <recommendedName>
        <fullName evidence="4">lysozyme</fullName>
        <ecNumber evidence="4">3.2.1.17</ecNumber>
    </recommendedName>
</protein>
<evidence type="ECO:0000313" key="14">
    <source>
        <dbReference type="Proteomes" id="UP000187085"/>
    </source>
</evidence>
<evidence type="ECO:0000313" key="13">
    <source>
        <dbReference type="EMBL" id="OMH27068.1"/>
    </source>
</evidence>
<dbReference type="GO" id="GO:0003796">
    <property type="term" value="F:lysozyme activity"/>
    <property type="evidence" value="ECO:0007669"/>
    <property type="project" value="UniProtKB-EC"/>
</dbReference>
<dbReference type="GO" id="GO:0009253">
    <property type="term" value="P:peptidoglycan catabolic process"/>
    <property type="evidence" value="ECO:0007669"/>
    <property type="project" value="InterPro"/>
</dbReference>
<feature type="compositionally biased region" description="Low complexity" evidence="12">
    <location>
        <begin position="80"/>
        <end position="94"/>
    </location>
</feature>
<evidence type="ECO:0000256" key="5">
    <source>
        <dbReference type="ARBA" id="ARBA00022525"/>
    </source>
</evidence>
<evidence type="ECO:0000256" key="10">
    <source>
        <dbReference type="ARBA" id="ARBA00023295"/>
    </source>
</evidence>
<dbReference type="AlphaFoldDB" id="A0A1R1LHQ0"/>
<dbReference type="InterPro" id="IPR002053">
    <property type="entry name" value="Glyco_hydro_25"/>
</dbReference>
<dbReference type="EC" id="3.2.1.17" evidence="4"/>
<dbReference type="Pfam" id="PF01183">
    <property type="entry name" value="Glyco_hydro_25"/>
    <property type="match status" value="1"/>
</dbReference>
<evidence type="ECO:0000256" key="4">
    <source>
        <dbReference type="ARBA" id="ARBA00012732"/>
    </source>
</evidence>
<feature type="compositionally biased region" description="Polar residues" evidence="12">
    <location>
        <begin position="150"/>
        <end position="160"/>
    </location>
</feature>
<feature type="compositionally biased region" description="Polar residues" evidence="12">
    <location>
        <begin position="95"/>
        <end position="104"/>
    </location>
</feature>
<sequence>MTPHARDAQIRDSGHHLDSTTRRPSRALTRALTAATALALVVGPGAGAAIAAPVSPTAPDGTPSSGTPWTAAAALPTQQLSPAAPAAPARSSAPGTTLPQQSAPLTEAQRAATVVTKGTDLAALKKEQGANGAFLGQSVKGRASGGGPARTQSGTNSNTAGKSILSYTIPSGGVLGMDVSGWQQNVNWSTAWNQGSRFAYVKSSEGNAKINDYFGQQYNGAAAMGMIRGAYHFALPGVTSGASQADAFIASGGGWSGDGKTLPPLLDVEYNPYSAIAGGNVCFGLSGPQMVSWIKDFSNRMQARTGRAPAIYTTTDWWSKCTGNSTAFGDNPLHLAAYSSWVGPMPASWSTFSIWQFSSTGPFVGDSNQWNGSYAQLQTFARGAVVPPVPPAVVKPAPAPKPKPAPSGPSIKSAADVVAADSGGTLWNYPAVDGKTALSGRYRIGSGWASARSVTVIDWNNDGYFDLLAQWRSGIVTMYTGKPTGGFNTPRILFTGGMAGAQLTVGYWIASSASPQILSRNTDGTVTLWRYTDGGYVYNAGTIGRGWNGLDMTMVDFDGDGYQDILARRGNGDLALYRGNGRGSFVGEARRVVGWGWNAITALSITSGFATDGSTGINARRTDGTLQHYPLSGRGGWGTRTQIGNGGWNPMLIAGGETIRAN</sequence>